<proteinExistence type="predicted"/>
<protein>
    <submittedName>
        <fullName evidence="1">Uncharacterized protein</fullName>
    </submittedName>
</protein>
<organism evidence="1 2">
    <name type="scientific">Rhodopirellula baltica SWK14</name>
    <dbReference type="NCBI Taxonomy" id="993516"/>
    <lineage>
        <taxon>Bacteria</taxon>
        <taxon>Pseudomonadati</taxon>
        <taxon>Planctomycetota</taxon>
        <taxon>Planctomycetia</taxon>
        <taxon>Pirellulales</taxon>
        <taxon>Pirellulaceae</taxon>
        <taxon>Rhodopirellula</taxon>
    </lineage>
</organism>
<evidence type="ECO:0000313" key="2">
    <source>
        <dbReference type="Proteomes" id="UP000010959"/>
    </source>
</evidence>
<evidence type="ECO:0000313" key="1">
    <source>
        <dbReference type="EMBL" id="ELP31428.1"/>
    </source>
</evidence>
<comment type="caution">
    <text evidence="1">The sequence shown here is derived from an EMBL/GenBank/DDBJ whole genome shotgun (WGS) entry which is preliminary data.</text>
</comment>
<gene>
    <name evidence="1" type="ORF">RBSWK_04649</name>
</gene>
<dbReference type="AlphaFoldDB" id="L7CBP0"/>
<dbReference type="EMBL" id="AMWG01000124">
    <property type="protein sequence ID" value="ELP31428.1"/>
    <property type="molecule type" value="Genomic_DNA"/>
</dbReference>
<reference evidence="1 2" key="1">
    <citation type="journal article" date="2013" name="Mar. Genomics">
        <title>Expression of sulfatases in Rhodopirellula baltica and the diversity of sulfatases in the genus Rhodopirellula.</title>
        <authorList>
            <person name="Wegner C.E."/>
            <person name="Richter-Heitmann T."/>
            <person name="Klindworth A."/>
            <person name="Klockow C."/>
            <person name="Richter M."/>
            <person name="Achstetter T."/>
            <person name="Glockner F.O."/>
            <person name="Harder J."/>
        </authorList>
    </citation>
    <scope>NUCLEOTIDE SEQUENCE [LARGE SCALE GENOMIC DNA]</scope>
    <source>
        <strain evidence="1 2">SWK14</strain>
    </source>
</reference>
<dbReference type="Proteomes" id="UP000010959">
    <property type="component" value="Unassembled WGS sequence"/>
</dbReference>
<accession>L7CBP0</accession>
<name>L7CBP0_RHOBT</name>
<sequence>MLNFNTSMGWSRSLRPFAHRLRISVFRFDFGHCVRYVEAKYKT</sequence>